<evidence type="ECO:0000256" key="3">
    <source>
        <dbReference type="ARBA" id="ARBA00022942"/>
    </source>
</evidence>
<evidence type="ECO:0000313" key="6">
    <source>
        <dbReference type="EMBL" id="OAD55004.1"/>
    </source>
</evidence>
<proteinExistence type="inferred from homology"/>
<feature type="compositionally biased region" description="Basic and acidic residues" evidence="4">
    <location>
        <begin position="245"/>
        <end position="260"/>
    </location>
</feature>
<dbReference type="GO" id="GO:0000502">
    <property type="term" value="C:proteasome complex"/>
    <property type="evidence" value="ECO:0007669"/>
    <property type="project" value="UniProtKB-KW"/>
</dbReference>
<keyword evidence="3 6" id="KW-0647">Proteasome</keyword>
<sequence>MDNANRVFGFELLQEIYNTQITKKEDILILFVHWYLIKQGFRCIGIGDSKIFEPSDKGSQLLPEGWNTHPNYVLRYINNSRLFIFHAIKSDEDYLLINLLKVDGENVSNVQVPINQNVTDLYGPLETLLPSYQNVINIVQKDLIDPLLPGNTTENFTQTPTNDSPRDETARPGEVRIGQWLLGPSRTPCADLNPFGRGGGMIYDPFSSLRNLVDPRRPGIGAPGRLPPGAVPPFARFNPFAPPDHGIDHPRPRHDPDNDHLPPPGYDDMFM</sequence>
<feature type="compositionally biased region" description="Polar residues" evidence="4">
    <location>
        <begin position="150"/>
        <end position="163"/>
    </location>
</feature>
<evidence type="ECO:0000256" key="4">
    <source>
        <dbReference type="SAM" id="MobiDB-lite"/>
    </source>
</evidence>
<dbReference type="InterPro" id="IPR021625">
    <property type="entry name" value="PI31_Prot_N"/>
</dbReference>
<dbReference type="Gene3D" id="3.40.1000.30">
    <property type="match status" value="1"/>
</dbReference>
<dbReference type="AlphaFoldDB" id="A0A310SCG5"/>
<organism evidence="6 7">
    <name type="scientific">Eufriesea mexicana</name>
    <dbReference type="NCBI Taxonomy" id="516756"/>
    <lineage>
        <taxon>Eukaryota</taxon>
        <taxon>Metazoa</taxon>
        <taxon>Ecdysozoa</taxon>
        <taxon>Arthropoda</taxon>
        <taxon>Hexapoda</taxon>
        <taxon>Insecta</taxon>
        <taxon>Pterygota</taxon>
        <taxon>Neoptera</taxon>
        <taxon>Endopterygota</taxon>
        <taxon>Hymenoptera</taxon>
        <taxon>Apocrita</taxon>
        <taxon>Aculeata</taxon>
        <taxon>Apoidea</taxon>
        <taxon>Anthophila</taxon>
        <taxon>Apidae</taxon>
        <taxon>Eufriesea</taxon>
    </lineage>
</organism>
<protein>
    <recommendedName>
        <fullName evidence="2">Proteasome inhibitor PI31 subunit</fullName>
    </recommendedName>
</protein>
<evidence type="ECO:0000256" key="1">
    <source>
        <dbReference type="ARBA" id="ARBA00006405"/>
    </source>
</evidence>
<dbReference type="Pfam" id="PF11566">
    <property type="entry name" value="PI31_Prot_N"/>
    <property type="match status" value="1"/>
</dbReference>
<evidence type="ECO:0000256" key="2">
    <source>
        <dbReference type="ARBA" id="ARBA00015575"/>
    </source>
</evidence>
<dbReference type="Proteomes" id="UP000250275">
    <property type="component" value="Unassembled WGS sequence"/>
</dbReference>
<feature type="domain" description="PI31 proteasome regulator N-terminal" evidence="5">
    <location>
        <begin position="19"/>
        <end position="152"/>
    </location>
</feature>
<reference evidence="6 7" key="1">
    <citation type="submission" date="2015-07" db="EMBL/GenBank/DDBJ databases">
        <title>The genome of Eufriesea mexicana.</title>
        <authorList>
            <person name="Pan H."/>
            <person name="Kapheim K."/>
        </authorList>
    </citation>
    <scope>NUCLEOTIDE SEQUENCE [LARGE SCALE GENOMIC DNA]</scope>
    <source>
        <strain evidence="6">0111107269</strain>
        <tissue evidence="6">Whole body</tissue>
    </source>
</reference>
<evidence type="ECO:0000313" key="7">
    <source>
        <dbReference type="Proteomes" id="UP000250275"/>
    </source>
</evidence>
<dbReference type="GO" id="GO:0070628">
    <property type="term" value="F:proteasome binding"/>
    <property type="evidence" value="ECO:0007669"/>
    <property type="project" value="InterPro"/>
</dbReference>
<dbReference type="GO" id="GO:0004866">
    <property type="term" value="F:endopeptidase inhibitor activity"/>
    <property type="evidence" value="ECO:0007669"/>
    <property type="project" value="InterPro"/>
</dbReference>
<dbReference type="InterPro" id="IPR045128">
    <property type="entry name" value="PI31-like"/>
</dbReference>
<comment type="similarity">
    <text evidence="1">Belongs to the proteasome inhibitor PI31 family.</text>
</comment>
<dbReference type="PANTHER" id="PTHR13266:SF1">
    <property type="entry name" value="PROTEASOME INHIBITOR PI31 SUBUNIT"/>
    <property type="match status" value="1"/>
</dbReference>
<dbReference type="PANTHER" id="PTHR13266">
    <property type="entry name" value="PROTEASOME INHIBITOR"/>
    <property type="match status" value="1"/>
</dbReference>
<feature type="region of interest" description="Disordered" evidence="4">
    <location>
        <begin position="240"/>
        <end position="271"/>
    </location>
</feature>
<dbReference type="GO" id="GO:0043161">
    <property type="term" value="P:proteasome-mediated ubiquitin-dependent protein catabolic process"/>
    <property type="evidence" value="ECO:0007669"/>
    <property type="project" value="InterPro"/>
</dbReference>
<dbReference type="EMBL" id="KQ763551">
    <property type="protein sequence ID" value="OAD55004.1"/>
    <property type="molecule type" value="Genomic_DNA"/>
</dbReference>
<evidence type="ECO:0000259" key="5">
    <source>
        <dbReference type="Pfam" id="PF11566"/>
    </source>
</evidence>
<dbReference type="OrthoDB" id="68090at2759"/>
<accession>A0A310SCG5</accession>
<gene>
    <name evidence="6" type="ORF">WN48_05753</name>
</gene>
<name>A0A310SCG5_9HYME</name>
<keyword evidence="7" id="KW-1185">Reference proteome</keyword>
<feature type="region of interest" description="Disordered" evidence="4">
    <location>
        <begin position="149"/>
        <end position="172"/>
    </location>
</feature>